<dbReference type="Gene3D" id="3.90.180.10">
    <property type="entry name" value="Medium-chain alcohol dehydrogenases, catalytic domain"/>
    <property type="match status" value="1"/>
</dbReference>
<dbReference type="GO" id="GO:0016491">
    <property type="term" value="F:oxidoreductase activity"/>
    <property type="evidence" value="ECO:0007669"/>
    <property type="project" value="UniProtKB-KW"/>
</dbReference>
<sequence length="332" mass="35803">MKAAIITGIGQISVETVPDPKCEDREVIIEVAAAGICGTDLHILEGEFAPSLPIIPGHEFSGKIIEVGKKVTEYKVGQLVAADPSLFCGECFYCKRARGNLCLNWNAIGVTKPGGAAQYVAAPVKNLYLLPPEIDVKDAGLIEPLSCAVRGYDVLPRIPGSNYLIYGSGTMGLMMMELARRNGAATVSMVDINKERLETAKTLGITRVATSANDFETEYGWDVVIDCTGNKAAIQDAIGRTMPGGTFLQFGVANLGTKIEIDPFWIYNKEITIAGSMAVLQSFDRAGDLLASGVLKPDVMISHRFGLDDYMKAVDMFKNSIGRKMTIEPNKL</sequence>
<dbReference type="Gene3D" id="3.40.50.720">
    <property type="entry name" value="NAD(P)-binding Rossmann-like Domain"/>
    <property type="match status" value="1"/>
</dbReference>
<dbReference type="CDD" id="cd08234">
    <property type="entry name" value="threonine_DH_like"/>
    <property type="match status" value="1"/>
</dbReference>
<comment type="similarity">
    <text evidence="5">Belongs to the zinc-containing alcohol dehydrogenase family.</text>
</comment>
<protein>
    <submittedName>
        <fullName evidence="8">NADPH2:quinone reductase</fullName>
    </submittedName>
</protein>
<dbReference type="OrthoDB" id="9797931at2"/>
<organism evidence="8 9">
    <name type="scientific">Candidatus Nanopelagicus abundans</name>
    <dbReference type="NCBI Taxonomy" id="1884916"/>
    <lineage>
        <taxon>Bacteria</taxon>
        <taxon>Bacillati</taxon>
        <taxon>Actinomycetota</taxon>
        <taxon>Actinomycetes</taxon>
        <taxon>Candidatus Nanopelagicales</taxon>
        <taxon>Candidatus Nanopelagicaceae</taxon>
        <taxon>Candidatus Nanopelagicus</taxon>
    </lineage>
</organism>
<dbReference type="Pfam" id="PF08240">
    <property type="entry name" value="ADH_N"/>
    <property type="match status" value="1"/>
</dbReference>
<proteinExistence type="inferred from homology"/>
<evidence type="ECO:0000256" key="3">
    <source>
        <dbReference type="ARBA" id="ARBA00022833"/>
    </source>
</evidence>
<keyword evidence="4" id="KW-0560">Oxidoreductase</keyword>
<comment type="cofactor">
    <cofactor evidence="1 5">
        <name>Zn(2+)</name>
        <dbReference type="ChEBI" id="CHEBI:29105"/>
    </cofactor>
</comment>
<dbReference type="SUPFAM" id="SSF51735">
    <property type="entry name" value="NAD(P)-binding Rossmann-fold domains"/>
    <property type="match status" value="1"/>
</dbReference>
<reference evidence="8 9" key="1">
    <citation type="submission" date="2016-07" db="EMBL/GenBank/DDBJ databases">
        <title>High microdiversification within the ubiquitous acI lineage of Actinobacteria.</title>
        <authorList>
            <person name="Neuenschwander S.M."/>
            <person name="Salcher M."/>
            <person name="Ghai R."/>
            <person name="Pernthaler J."/>
        </authorList>
    </citation>
    <scope>NUCLEOTIDE SEQUENCE [LARGE SCALE GENOMIC DNA]</scope>
    <source>
        <strain evidence="8">MMS-IIB-91</strain>
    </source>
</reference>
<dbReference type="InterPro" id="IPR013154">
    <property type="entry name" value="ADH-like_N"/>
</dbReference>
<evidence type="ECO:0000256" key="1">
    <source>
        <dbReference type="ARBA" id="ARBA00001947"/>
    </source>
</evidence>
<dbReference type="Pfam" id="PF00107">
    <property type="entry name" value="ADH_zinc_N"/>
    <property type="match status" value="1"/>
</dbReference>
<dbReference type="SUPFAM" id="SSF50129">
    <property type="entry name" value="GroES-like"/>
    <property type="match status" value="1"/>
</dbReference>
<dbReference type="KEGG" id="nab:B1sIIB91_04940"/>
<feature type="domain" description="Alcohol dehydrogenase-like N-terminal" evidence="7">
    <location>
        <begin position="24"/>
        <end position="131"/>
    </location>
</feature>
<dbReference type="InterPro" id="IPR013149">
    <property type="entry name" value="ADH-like_C"/>
</dbReference>
<dbReference type="PANTHER" id="PTHR43401">
    <property type="entry name" value="L-THREONINE 3-DEHYDROGENASE"/>
    <property type="match status" value="1"/>
</dbReference>
<evidence type="ECO:0000259" key="6">
    <source>
        <dbReference type="Pfam" id="PF00107"/>
    </source>
</evidence>
<accession>A0A249L5H7</accession>
<name>A0A249L5H7_9ACTN</name>
<evidence type="ECO:0000256" key="4">
    <source>
        <dbReference type="ARBA" id="ARBA00023002"/>
    </source>
</evidence>
<dbReference type="InterPro" id="IPR050129">
    <property type="entry name" value="Zn_alcohol_dh"/>
</dbReference>
<dbReference type="InterPro" id="IPR002328">
    <property type="entry name" value="ADH_Zn_CS"/>
</dbReference>
<dbReference type="InterPro" id="IPR011032">
    <property type="entry name" value="GroES-like_sf"/>
</dbReference>
<evidence type="ECO:0000313" key="9">
    <source>
        <dbReference type="Proteomes" id="UP000217210"/>
    </source>
</evidence>
<keyword evidence="2 5" id="KW-0479">Metal-binding</keyword>
<evidence type="ECO:0000259" key="7">
    <source>
        <dbReference type="Pfam" id="PF08240"/>
    </source>
</evidence>
<dbReference type="PANTHER" id="PTHR43401:SF5">
    <property type="entry name" value="ALCOHOL DEHYDROGENASE-RELATED"/>
    <property type="match status" value="1"/>
</dbReference>
<dbReference type="PROSITE" id="PS00059">
    <property type="entry name" value="ADH_ZINC"/>
    <property type="match status" value="1"/>
</dbReference>
<keyword evidence="9" id="KW-1185">Reference proteome</keyword>
<evidence type="ECO:0000256" key="5">
    <source>
        <dbReference type="RuleBase" id="RU361277"/>
    </source>
</evidence>
<dbReference type="Proteomes" id="UP000217210">
    <property type="component" value="Chromosome"/>
</dbReference>
<evidence type="ECO:0000313" key="8">
    <source>
        <dbReference type="EMBL" id="ASY24236.1"/>
    </source>
</evidence>
<dbReference type="RefSeq" id="WP_095688495.1">
    <property type="nucleotide sequence ID" value="NZ_CP016779.1"/>
</dbReference>
<gene>
    <name evidence="8" type="ORF">B1sIIB91_04940</name>
</gene>
<dbReference type="AlphaFoldDB" id="A0A249L5H7"/>
<dbReference type="InterPro" id="IPR036291">
    <property type="entry name" value="NAD(P)-bd_dom_sf"/>
</dbReference>
<dbReference type="EMBL" id="CP016779">
    <property type="protein sequence ID" value="ASY24236.1"/>
    <property type="molecule type" value="Genomic_DNA"/>
</dbReference>
<dbReference type="GO" id="GO:0008270">
    <property type="term" value="F:zinc ion binding"/>
    <property type="evidence" value="ECO:0007669"/>
    <property type="project" value="InterPro"/>
</dbReference>
<feature type="domain" description="Alcohol dehydrogenase-like C-terminal" evidence="6">
    <location>
        <begin position="171"/>
        <end position="291"/>
    </location>
</feature>
<evidence type="ECO:0000256" key="2">
    <source>
        <dbReference type="ARBA" id="ARBA00022723"/>
    </source>
</evidence>
<keyword evidence="3 5" id="KW-0862">Zinc</keyword>